<feature type="region of interest" description="Disordered" evidence="1">
    <location>
        <begin position="1"/>
        <end position="24"/>
    </location>
</feature>
<dbReference type="AlphaFoldDB" id="A0AAN1WF38"/>
<evidence type="ECO:0000256" key="1">
    <source>
        <dbReference type="SAM" id="MobiDB-lite"/>
    </source>
</evidence>
<gene>
    <name evidence="2" type="ORF">MARGE09_P0618</name>
</gene>
<protein>
    <submittedName>
        <fullName evidence="2">Uncharacterized protein</fullName>
    </submittedName>
</protein>
<evidence type="ECO:0000313" key="3">
    <source>
        <dbReference type="Proteomes" id="UP001320119"/>
    </source>
</evidence>
<sequence length="108" mass="11925">MDSGGIATQEAKAESRSLRGVNEDSRTELMSMDGLNTGFAGAKTCKQLSREKCIFRGALKLRYDNPQGLAQFPRQYSLQTGRAAQSALLKALQLTQVSAQAPHRYYLR</sequence>
<feature type="compositionally biased region" description="Basic and acidic residues" evidence="1">
    <location>
        <begin position="11"/>
        <end position="24"/>
    </location>
</feature>
<proteinExistence type="predicted"/>
<reference evidence="2 3" key="1">
    <citation type="journal article" date="2022" name="IScience">
        <title>An ultrasensitive nanofiber-based assay for enzymatic hydrolysis and deep-sea microbial degradation of cellulose.</title>
        <authorList>
            <person name="Tsudome M."/>
            <person name="Tachioka M."/>
            <person name="Miyazaki M."/>
            <person name="Uchimura K."/>
            <person name="Tsuda M."/>
            <person name="Takaki Y."/>
            <person name="Deguchi S."/>
        </authorList>
    </citation>
    <scope>NUCLEOTIDE SEQUENCE [LARGE SCALE GENOMIC DNA]</scope>
    <source>
        <strain evidence="2 3">GE09</strain>
    </source>
</reference>
<dbReference type="Proteomes" id="UP001320119">
    <property type="component" value="Chromosome"/>
</dbReference>
<dbReference type="KEGG" id="marq:MARGE09_P0618"/>
<dbReference type="EMBL" id="AP023086">
    <property type="protein sequence ID" value="BCD96418.1"/>
    <property type="molecule type" value="Genomic_DNA"/>
</dbReference>
<keyword evidence="3" id="KW-1185">Reference proteome</keyword>
<name>A0AAN1WF38_9GAMM</name>
<evidence type="ECO:0000313" key="2">
    <source>
        <dbReference type="EMBL" id="BCD96418.1"/>
    </source>
</evidence>
<organism evidence="2 3">
    <name type="scientific">Marinagarivorans cellulosilyticus</name>
    <dbReference type="NCBI Taxonomy" id="2721545"/>
    <lineage>
        <taxon>Bacteria</taxon>
        <taxon>Pseudomonadati</taxon>
        <taxon>Pseudomonadota</taxon>
        <taxon>Gammaproteobacteria</taxon>
        <taxon>Cellvibrionales</taxon>
        <taxon>Cellvibrionaceae</taxon>
        <taxon>Marinagarivorans</taxon>
    </lineage>
</organism>
<accession>A0AAN1WF38</accession>